<proteinExistence type="predicted"/>
<gene>
    <name evidence="1" type="ORF">PSON_ATCC_30995.1.T1990022</name>
</gene>
<comment type="caution">
    <text evidence="1">The sequence shown here is derived from an EMBL/GenBank/DDBJ whole genome shotgun (WGS) entry which is preliminary data.</text>
</comment>
<reference evidence="1" key="1">
    <citation type="submission" date="2021-01" db="EMBL/GenBank/DDBJ databases">
        <authorList>
            <consortium name="Genoscope - CEA"/>
            <person name="William W."/>
        </authorList>
    </citation>
    <scope>NUCLEOTIDE SEQUENCE</scope>
</reference>
<evidence type="ECO:0000313" key="1">
    <source>
        <dbReference type="EMBL" id="CAD8128877.1"/>
    </source>
</evidence>
<accession>A0A8S1RNA5</accession>
<sequence>MYKAVGDPTIKKEIRRLESGQNYMKHFLILNKLLIMVNIIRLVRRQGDGILWIVHMIRKINKCKYYCFIKIIKYIQWWWITQIRENLDFQILQKILFT</sequence>
<dbReference type="EMBL" id="CAJJDN010000199">
    <property type="protein sequence ID" value="CAD8128877.1"/>
    <property type="molecule type" value="Genomic_DNA"/>
</dbReference>
<protein>
    <submittedName>
        <fullName evidence="1">Uncharacterized protein</fullName>
    </submittedName>
</protein>
<dbReference type="AlphaFoldDB" id="A0A8S1RNA5"/>
<organism evidence="1 2">
    <name type="scientific">Paramecium sonneborni</name>
    <dbReference type="NCBI Taxonomy" id="65129"/>
    <lineage>
        <taxon>Eukaryota</taxon>
        <taxon>Sar</taxon>
        <taxon>Alveolata</taxon>
        <taxon>Ciliophora</taxon>
        <taxon>Intramacronucleata</taxon>
        <taxon>Oligohymenophorea</taxon>
        <taxon>Peniculida</taxon>
        <taxon>Parameciidae</taxon>
        <taxon>Paramecium</taxon>
    </lineage>
</organism>
<keyword evidence="2" id="KW-1185">Reference proteome</keyword>
<name>A0A8S1RNA5_9CILI</name>
<evidence type="ECO:0000313" key="2">
    <source>
        <dbReference type="Proteomes" id="UP000692954"/>
    </source>
</evidence>
<dbReference type="Proteomes" id="UP000692954">
    <property type="component" value="Unassembled WGS sequence"/>
</dbReference>